<keyword evidence="4" id="KW-1185">Reference proteome</keyword>
<comment type="caution">
    <text evidence="3">The sequence shown here is derived from an EMBL/GenBank/DDBJ whole genome shotgun (WGS) entry which is preliminary data.</text>
</comment>
<dbReference type="AlphaFoldDB" id="A0A4R1RGB9"/>
<evidence type="ECO:0000259" key="1">
    <source>
        <dbReference type="Pfam" id="PF00534"/>
    </source>
</evidence>
<protein>
    <submittedName>
        <fullName evidence="3">Glycosyltransferase involved in cell wall biosynthesis</fullName>
    </submittedName>
</protein>
<dbReference type="GO" id="GO:0016757">
    <property type="term" value="F:glycosyltransferase activity"/>
    <property type="evidence" value="ECO:0007669"/>
    <property type="project" value="InterPro"/>
</dbReference>
<evidence type="ECO:0000313" key="3">
    <source>
        <dbReference type="EMBL" id="TCL65023.1"/>
    </source>
</evidence>
<dbReference type="Pfam" id="PF00534">
    <property type="entry name" value="Glycos_transf_1"/>
    <property type="match status" value="1"/>
</dbReference>
<proteinExistence type="predicted"/>
<dbReference type="EMBL" id="SLUP01000006">
    <property type="protein sequence ID" value="TCL65023.1"/>
    <property type="molecule type" value="Genomic_DNA"/>
</dbReference>
<sequence>MKKIIRITTIPASLRGLLNGQLSFMSNYFEMIGISSSLGGLLYEVGKEEGVRTITVEMTRKITPVRDLLGVYKLYKIFKKEKPDIVHTHTPKAGTLGMVAAKLAGVPNRLHTIAGLPLLEATGIKRMVLNAVEKLTYRCATKIYPNSFGLYHIILEQKFTNKNKLKVLGNGSSNGIDTTYFDTIHFDENYKNNLRKNLNITNEDFVFAFVGRLVKDKGINELINAFNKLDKKFKHIKLLLIGQYENHLDPLLPETMEVIKSNPNIIFTGWVDDVRPYLAISNVLTFPSYREGFPNVVMQASAMKLPCIVTNINGCNEIISQPENGYIIPVKDTQALYIAMEQVYALTKKSHNKMGETSRKMIVSKFEQQFVWNALLEEYQSLLNQKKNNTN</sequence>
<feature type="domain" description="Glycosyl transferase family 1" evidence="1">
    <location>
        <begin position="192"/>
        <end position="361"/>
    </location>
</feature>
<gene>
    <name evidence="3" type="ORF">EV196_106214</name>
</gene>
<dbReference type="InterPro" id="IPR028098">
    <property type="entry name" value="Glyco_trans_4-like_N"/>
</dbReference>
<dbReference type="RefSeq" id="WP_132218294.1">
    <property type="nucleotide sequence ID" value="NZ_OX156936.1"/>
</dbReference>
<dbReference type="CDD" id="cd03808">
    <property type="entry name" value="GT4_CapM-like"/>
    <property type="match status" value="1"/>
</dbReference>
<feature type="domain" description="Glycosyltransferase subfamily 4-like N-terminal" evidence="2">
    <location>
        <begin position="48"/>
        <end position="146"/>
    </location>
</feature>
<dbReference type="SUPFAM" id="SSF53756">
    <property type="entry name" value="UDP-Glycosyltransferase/glycogen phosphorylase"/>
    <property type="match status" value="1"/>
</dbReference>
<accession>A0A4R1RGB9</accession>
<dbReference type="Pfam" id="PF13477">
    <property type="entry name" value="Glyco_trans_4_2"/>
    <property type="match status" value="1"/>
</dbReference>
<dbReference type="PANTHER" id="PTHR45947:SF3">
    <property type="entry name" value="SULFOQUINOVOSYL TRANSFERASE SQD2"/>
    <property type="match status" value="1"/>
</dbReference>
<dbReference type="InterPro" id="IPR050194">
    <property type="entry name" value="Glycosyltransferase_grp1"/>
</dbReference>
<dbReference type="InterPro" id="IPR001296">
    <property type="entry name" value="Glyco_trans_1"/>
</dbReference>
<dbReference type="Proteomes" id="UP000295455">
    <property type="component" value="Unassembled WGS sequence"/>
</dbReference>
<evidence type="ECO:0000313" key="4">
    <source>
        <dbReference type="Proteomes" id="UP000295455"/>
    </source>
</evidence>
<keyword evidence="3" id="KW-0808">Transferase</keyword>
<dbReference type="OrthoDB" id="9790710at2"/>
<reference evidence="3 4" key="1">
    <citation type="submission" date="2019-03" db="EMBL/GenBank/DDBJ databases">
        <title>Genomic Encyclopedia of Type Strains, Phase IV (KMG-IV): sequencing the most valuable type-strain genomes for metagenomic binning, comparative biology and taxonomic classification.</title>
        <authorList>
            <person name="Goeker M."/>
        </authorList>
    </citation>
    <scope>NUCLEOTIDE SEQUENCE [LARGE SCALE GENOMIC DNA]</scope>
    <source>
        <strain evidence="3 4">DSM 18792</strain>
    </source>
</reference>
<name>A0A4R1RGB9_9FLAO</name>
<dbReference type="Gene3D" id="3.40.50.2000">
    <property type="entry name" value="Glycogen Phosphorylase B"/>
    <property type="match status" value="2"/>
</dbReference>
<organism evidence="3 4">
    <name type="scientific">Mariniflexile fucanivorans</name>
    <dbReference type="NCBI Taxonomy" id="264023"/>
    <lineage>
        <taxon>Bacteria</taxon>
        <taxon>Pseudomonadati</taxon>
        <taxon>Bacteroidota</taxon>
        <taxon>Flavobacteriia</taxon>
        <taxon>Flavobacteriales</taxon>
        <taxon>Flavobacteriaceae</taxon>
        <taxon>Mariniflexile</taxon>
    </lineage>
</organism>
<dbReference type="PANTHER" id="PTHR45947">
    <property type="entry name" value="SULFOQUINOVOSYL TRANSFERASE SQD2"/>
    <property type="match status" value="1"/>
</dbReference>
<evidence type="ECO:0000259" key="2">
    <source>
        <dbReference type="Pfam" id="PF13477"/>
    </source>
</evidence>